<evidence type="ECO:0000259" key="3">
    <source>
        <dbReference type="SMART" id="SM00563"/>
    </source>
</evidence>
<name>A0A6J4LIW3_9ACTN</name>
<dbReference type="EMBL" id="CADCUE010000122">
    <property type="protein sequence ID" value="CAA9333411.1"/>
    <property type="molecule type" value="Genomic_DNA"/>
</dbReference>
<dbReference type="SUPFAM" id="SSF69593">
    <property type="entry name" value="Glycerol-3-phosphate (1)-acyltransferase"/>
    <property type="match status" value="1"/>
</dbReference>
<proteinExistence type="predicted"/>
<dbReference type="GO" id="GO:0003841">
    <property type="term" value="F:1-acylglycerol-3-phosphate O-acyltransferase activity"/>
    <property type="evidence" value="ECO:0007669"/>
    <property type="project" value="UniProtKB-EC"/>
</dbReference>
<feature type="domain" description="Phospholipid/glycerol acyltransferase" evidence="3">
    <location>
        <begin position="55"/>
        <end position="165"/>
    </location>
</feature>
<dbReference type="SMART" id="SM00563">
    <property type="entry name" value="PlsC"/>
    <property type="match status" value="1"/>
</dbReference>
<keyword evidence="2 4" id="KW-0012">Acyltransferase</keyword>
<evidence type="ECO:0000256" key="1">
    <source>
        <dbReference type="ARBA" id="ARBA00022679"/>
    </source>
</evidence>
<dbReference type="PANTHER" id="PTHR10434">
    <property type="entry name" value="1-ACYL-SN-GLYCEROL-3-PHOSPHATE ACYLTRANSFERASE"/>
    <property type="match status" value="1"/>
</dbReference>
<protein>
    <submittedName>
        <fullName evidence="4">1-acyl-sn-glycerol-3-phosphate acyltransferase</fullName>
        <ecNumber evidence="4">2.3.1.51</ecNumber>
    </submittedName>
</protein>
<dbReference type="AlphaFoldDB" id="A0A6J4LIW3"/>
<keyword evidence="1 4" id="KW-0808">Transferase</keyword>
<sequence length="226" mass="23332">MTAAPVDAPALRRRATGTVKPPVVTGVRLVGTALARAVLALRVEGREHVPVSGPVLVAGNHSGILDGPLVFFLCPRPATLLTKSEVFVGVWARACGWLGLIPVHRGAADRAALRAGLTHLERGGVLGVFPEGTRGTGSFDTVADGLAYLALRSGAAVVPLAVHGTGAALPKGRLVPRLRSPVTVVFGPPVPLAVAGDPRARSTVRAAAQQLREGLVDHLRRTTPKA</sequence>
<dbReference type="GO" id="GO:0006654">
    <property type="term" value="P:phosphatidic acid biosynthetic process"/>
    <property type="evidence" value="ECO:0007669"/>
    <property type="project" value="TreeGrafter"/>
</dbReference>
<dbReference type="GO" id="GO:0005886">
    <property type="term" value="C:plasma membrane"/>
    <property type="evidence" value="ECO:0007669"/>
    <property type="project" value="TreeGrafter"/>
</dbReference>
<dbReference type="EC" id="2.3.1.51" evidence="4"/>
<accession>A0A6J4LIW3</accession>
<dbReference type="Pfam" id="PF01553">
    <property type="entry name" value="Acyltransferase"/>
    <property type="match status" value="1"/>
</dbReference>
<reference evidence="4" key="1">
    <citation type="submission" date="2020-02" db="EMBL/GenBank/DDBJ databases">
        <authorList>
            <person name="Meier V. D."/>
        </authorList>
    </citation>
    <scope>NUCLEOTIDE SEQUENCE</scope>
    <source>
        <strain evidence="4">AVDCRST_MAG16</strain>
    </source>
</reference>
<dbReference type="InterPro" id="IPR002123">
    <property type="entry name" value="Plipid/glycerol_acylTrfase"/>
</dbReference>
<organism evidence="4">
    <name type="scientific">uncultured Frankineae bacterium</name>
    <dbReference type="NCBI Taxonomy" id="437475"/>
    <lineage>
        <taxon>Bacteria</taxon>
        <taxon>Bacillati</taxon>
        <taxon>Actinomycetota</taxon>
        <taxon>Actinomycetes</taxon>
        <taxon>Frankiales</taxon>
        <taxon>environmental samples</taxon>
    </lineage>
</organism>
<evidence type="ECO:0000256" key="2">
    <source>
        <dbReference type="ARBA" id="ARBA00023315"/>
    </source>
</evidence>
<dbReference type="CDD" id="cd07989">
    <property type="entry name" value="LPLAT_AGPAT-like"/>
    <property type="match status" value="1"/>
</dbReference>
<dbReference type="PANTHER" id="PTHR10434:SF11">
    <property type="entry name" value="1-ACYL-SN-GLYCEROL-3-PHOSPHATE ACYLTRANSFERASE"/>
    <property type="match status" value="1"/>
</dbReference>
<evidence type="ECO:0000313" key="4">
    <source>
        <dbReference type="EMBL" id="CAA9333411.1"/>
    </source>
</evidence>
<gene>
    <name evidence="4" type="ORF">AVDCRST_MAG16-1414</name>
</gene>